<dbReference type="Pfam" id="PF00001">
    <property type="entry name" value="7tm_1"/>
    <property type="match status" value="1"/>
</dbReference>
<gene>
    <name evidence="11" type="ORF">OFUS_LOCUS3396</name>
</gene>
<dbReference type="OrthoDB" id="6160870at2759"/>
<organism evidence="11 12">
    <name type="scientific">Owenia fusiformis</name>
    <name type="common">Polychaete worm</name>
    <dbReference type="NCBI Taxonomy" id="6347"/>
    <lineage>
        <taxon>Eukaryota</taxon>
        <taxon>Metazoa</taxon>
        <taxon>Spiralia</taxon>
        <taxon>Lophotrochozoa</taxon>
        <taxon>Annelida</taxon>
        <taxon>Polychaeta</taxon>
        <taxon>Sedentaria</taxon>
        <taxon>Canalipalpata</taxon>
        <taxon>Sabellida</taxon>
        <taxon>Oweniida</taxon>
        <taxon>Oweniidae</taxon>
        <taxon>Owenia</taxon>
    </lineage>
</organism>
<name>A0A8J1XRE7_OWEFU</name>
<evidence type="ECO:0000256" key="4">
    <source>
        <dbReference type="ARBA" id="ARBA00022989"/>
    </source>
</evidence>
<keyword evidence="4 10" id="KW-1133">Transmembrane helix</keyword>
<feature type="region of interest" description="Disordered" evidence="9">
    <location>
        <begin position="504"/>
        <end position="529"/>
    </location>
</feature>
<feature type="compositionally biased region" description="Basic and acidic residues" evidence="9">
    <location>
        <begin position="274"/>
        <end position="287"/>
    </location>
</feature>
<evidence type="ECO:0000313" key="11">
    <source>
        <dbReference type="EMBL" id="CAH1776194.1"/>
    </source>
</evidence>
<feature type="transmembrane region" description="Helical" evidence="10">
    <location>
        <begin position="128"/>
        <end position="153"/>
    </location>
</feature>
<evidence type="ECO:0000313" key="12">
    <source>
        <dbReference type="Proteomes" id="UP000749559"/>
    </source>
</evidence>
<evidence type="ECO:0000256" key="6">
    <source>
        <dbReference type="ARBA" id="ARBA00023136"/>
    </source>
</evidence>
<keyword evidence="6 10" id="KW-0472">Membrane</keyword>
<keyword evidence="8" id="KW-0807">Transducer</keyword>
<dbReference type="AlphaFoldDB" id="A0A8J1XRE7"/>
<evidence type="ECO:0000256" key="9">
    <source>
        <dbReference type="SAM" id="MobiDB-lite"/>
    </source>
</evidence>
<keyword evidence="2" id="KW-1003">Cell membrane</keyword>
<dbReference type="PROSITE" id="PS50262">
    <property type="entry name" value="G_PROTEIN_RECEP_F1_2"/>
    <property type="match status" value="1"/>
</dbReference>
<feature type="transmembrane region" description="Helical" evidence="10">
    <location>
        <begin position="57"/>
        <end position="80"/>
    </location>
</feature>
<comment type="subcellular location">
    <subcellularLocation>
        <location evidence="1">Cell membrane</location>
        <topology evidence="1">Multi-pass membrane protein</topology>
    </subcellularLocation>
</comment>
<protein>
    <submittedName>
        <fullName evidence="11">Uncharacterized protein</fullName>
    </submittedName>
</protein>
<accession>A0A8J1XRE7</accession>
<evidence type="ECO:0000256" key="5">
    <source>
        <dbReference type="ARBA" id="ARBA00023040"/>
    </source>
</evidence>
<keyword evidence="5" id="KW-0297">G-protein coupled receptor</keyword>
<dbReference type="Gene3D" id="1.20.1070.10">
    <property type="entry name" value="Rhodopsin 7-helix transmembrane proteins"/>
    <property type="match status" value="1"/>
</dbReference>
<feature type="transmembrane region" description="Helical" evidence="10">
    <location>
        <begin position="174"/>
        <end position="197"/>
    </location>
</feature>
<feature type="transmembrane region" description="Helical" evidence="10">
    <location>
        <begin position="360"/>
        <end position="384"/>
    </location>
</feature>
<dbReference type="SUPFAM" id="SSF81321">
    <property type="entry name" value="Family A G protein-coupled receptor-like"/>
    <property type="match status" value="1"/>
</dbReference>
<dbReference type="InterPro" id="IPR000276">
    <property type="entry name" value="GPCR_Rhodpsn"/>
</dbReference>
<feature type="compositionally biased region" description="Basic and acidic residues" evidence="9">
    <location>
        <begin position="504"/>
        <end position="515"/>
    </location>
</feature>
<feature type="transmembrane region" description="Helical" evidence="10">
    <location>
        <begin position="396"/>
        <end position="415"/>
    </location>
</feature>
<keyword evidence="3 10" id="KW-0812">Transmembrane</keyword>
<dbReference type="PANTHER" id="PTHR22752">
    <property type="entry name" value="G PROTEIN-COUPLED RECEPTOR"/>
    <property type="match status" value="1"/>
</dbReference>
<evidence type="ECO:0000256" key="2">
    <source>
        <dbReference type="ARBA" id="ARBA00022475"/>
    </source>
</evidence>
<evidence type="ECO:0000256" key="1">
    <source>
        <dbReference type="ARBA" id="ARBA00004651"/>
    </source>
</evidence>
<dbReference type="Proteomes" id="UP000749559">
    <property type="component" value="Unassembled WGS sequence"/>
</dbReference>
<dbReference type="InterPro" id="IPR017452">
    <property type="entry name" value="GPCR_Rhodpsn_7TM"/>
</dbReference>
<proteinExistence type="predicted"/>
<dbReference type="GO" id="GO:0004930">
    <property type="term" value="F:G protein-coupled receptor activity"/>
    <property type="evidence" value="ECO:0007669"/>
    <property type="project" value="UniProtKB-KW"/>
</dbReference>
<keyword evidence="12" id="KW-1185">Reference proteome</keyword>
<evidence type="ECO:0000256" key="7">
    <source>
        <dbReference type="ARBA" id="ARBA00023170"/>
    </source>
</evidence>
<evidence type="ECO:0000256" key="8">
    <source>
        <dbReference type="ARBA" id="ARBA00023224"/>
    </source>
</evidence>
<reference evidence="11" key="1">
    <citation type="submission" date="2022-03" db="EMBL/GenBank/DDBJ databases">
        <authorList>
            <person name="Martin C."/>
        </authorList>
    </citation>
    <scope>NUCLEOTIDE SEQUENCE</scope>
</reference>
<dbReference type="CDD" id="cd00637">
    <property type="entry name" value="7tm_classA_rhodopsin-like"/>
    <property type="match status" value="1"/>
</dbReference>
<feature type="compositionally biased region" description="Polar residues" evidence="9">
    <location>
        <begin position="288"/>
        <end position="298"/>
    </location>
</feature>
<dbReference type="EMBL" id="CAIIXF020000001">
    <property type="protein sequence ID" value="CAH1776194.1"/>
    <property type="molecule type" value="Genomic_DNA"/>
</dbReference>
<feature type="transmembrane region" description="Helical" evidence="10">
    <location>
        <begin position="101"/>
        <end position="122"/>
    </location>
</feature>
<evidence type="ECO:0000256" key="3">
    <source>
        <dbReference type="ARBA" id="ARBA00022692"/>
    </source>
</evidence>
<feature type="transmembrane region" description="Helical" evidence="10">
    <location>
        <begin position="224"/>
        <end position="246"/>
    </location>
</feature>
<dbReference type="GO" id="GO:0005886">
    <property type="term" value="C:plasma membrane"/>
    <property type="evidence" value="ECO:0007669"/>
    <property type="project" value="UniProtKB-SubCell"/>
</dbReference>
<keyword evidence="7" id="KW-0675">Receptor</keyword>
<sequence>MNATTVSSINSTIMSNANATTASSVNTTGSIAGAGADDFNFISAYAEPFFEFLKKNLLPYLIFILKVVVLIVSSALNGAYLHMCKKLKKFSEPVCKLTINLLVIDLIAISVVGIPSGIASVASLEQGFFGFCYVHGYFVEMIFLNSFTGLMLLSMERCLVVCYPNHHTKIFGNSTIVLVMIVGSWVFNGVVASIPLWGLTAPIAYHPSQYQCNIDFVQDMINTILYLVYGYFIPIIFGIVTMSIIIHKRRSLIREASPSEGSSKGSTQNLIKMADLKNEKERPKSSSKDSMGSKETTLTVDDVEAESPRVELATKPSVIEEKPKISKIQKGNKRWKKLASEREKIFTLGELDDQHKEFHFAFTVLLIWVFALLTWAPFVGIVLYKVFTSSVETWSGWWTTGVLIVDIWWVIKPLVYLSHNKQIKEEVEMSLPKQWTDKANKVKRKVAKTVSAWDKVFHQAFRRKINFFNVSLAIKAVRRWKRFVKRKKQRRLIEERREMKEKAAELKEATEKENVEIPGAANYTEGPIQ</sequence>
<evidence type="ECO:0000256" key="10">
    <source>
        <dbReference type="SAM" id="Phobius"/>
    </source>
</evidence>
<comment type="caution">
    <text evidence="11">The sequence shown here is derived from an EMBL/GenBank/DDBJ whole genome shotgun (WGS) entry which is preliminary data.</text>
</comment>
<feature type="region of interest" description="Disordered" evidence="9">
    <location>
        <begin position="274"/>
        <end position="298"/>
    </location>
</feature>